<feature type="compositionally biased region" description="Polar residues" evidence="1">
    <location>
        <begin position="196"/>
        <end position="207"/>
    </location>
</feature>
<dbReference type="OrthoDB" id="10596849at2759"/>
<keyword evidence="3" id="KW-1185">Reference proteome</keyword>
<dbReference type="Proteomes" id="UP000186817">
    <property type="component" value="Unassembled WGS sequence"/>
</dbReference>
<protein>
    <submittedName>
        <fullName evidence="2">Uncharacterized protein</fullName>
    </submittedName>
</protein>
<accession>A0A1Q9BY57</accession>
<dbReference type="AlphaFoldDB" id="A0A1Q9BY57"/>
<organism evidence="2 3">
    <name type="scientific">Symbiodinium microadriaticum</name>
    <name type="common">Dinoflagellate</name>
    <name type="synonym">Zooxanthella microadriatica</name>
    <dbReference type="NCBI Taxonomy" id="2951"/>
    <lineage>
        <taxon>Eukaryota</taxon>
        <taxon>Sar</taxon>
        <taxon>Alveolata</taxon>
        <taxon>Dinophyceae</taxon>
        <taxon>Suessiales</taxon>
        <taxon>Symbiodiniaceae</taxon>
        <taxon>Symbiodinium</taxon>
    </lineage>
</organism>
<proteinExistence type="predicted"/>
<feature type="compositionally biased region" description="Basic and acidic residues" evidence="1">
    <location>
        <begin position="186"/>
        <end position="195"/>
    </location>
</feature>
<evidence type="ECO:0000256" key="1">
    <source>
        <dbReference type="SAM" id="MobiDB-lite"/>
    </source>
</evidence>
<comment type="caution">
    <text evidence="2">The sequence shown here is derived from an EMBL/GenBank/DDBJ whole genome shotgun (WGS) entry which is preliminary data.</text>
</comment>
<name>A0A1Q9BY57_SYMMI</name>
<evidence type="ECO:0000313" key="3">
    <source>
        <dbReference type="Proteomes" id="UP000186817"/>
    </source>
</evidence>
<feature type="region of interest" description="Disordered" evidence="1">
    <location>
        <begin position="186"/>
        <end position="210"/>
    </location>
</feature>
<reference evidence="2 3" key="1">
    <citation type="submission" date="2016-02" db="EMBL/GenBank/DDBJ databases">
        <title>Genome analysis of coral dinoflagellate symbionts highlights evolutionary adaptations to a symbiotic lifestyle.</title>
        <authorList>
            <person name="Aranda M."/>
            <person name="Li Y."/>
            <person name="Liew Y.J."/>
            <person name="Baumgarten S."/>
            <person name="Simakov O."/>
            <person name="Wilson M."/>
            <person name="Piel J."/>
            <person name="Ashoor H."/>
            <person name="Bougouffa S."/>
            <person name="Bajic V.B."/>
            <person name="Ryu T."/>
            <person name="Ravasi T."/>
            <person name="Bayer T."/>
            <person name="Micklem G."/>
            <person name="Kim H."/>
            <person name="Bhak J."/>
            <person name="Lajeunesse T.C."/>
            <person name="Voolstra C.R."/>
        </authorList>
    </citation>
    <scope>NUCLEOTIDE SEQUENCE [LARGE SCALE GENOMIC DNA]</scope>
    <source>
        <strain evidence="2 3">CCMP2467</strain>
    </source>
</reference>
<sequence>MDRAEDLLFVISMVERGALQLLGPLPGTRPYRHRQAFWEEIEQLVTPANTLVERRGDAFCEDGLPEVVHPADAIGLSLGGAEAIARTRTESSTALLLCDAAEDFKRILPSLEGEQLTAAFHLLHALEQWRQSQFGGQIAVHDGTQTEEMGQDAAPAAMGGTEAEAAESPTEPCRLPPLPELYHDNMEPPTAKDAENPQTGGTKTTSHGGVWLGLRGTTESQANKLLGSLAHDLDGMVGESPVPADATLADDDTQMLPGGSYPFPKGGANTLSDGEGINCGSDEHEVDA</sequence>
<gene>
    <name evidence="2" type="ORF">AK812_SmicGene44558</name>
</gene>
<dbReference type="EMBL" id="LSRX01002371">
    <property type="protein sequence ID" value="OLP75616.1"/>
    <property type="molecule type" value="Genomic_DNA"/>
</dbReference>
<evidence type="ECO:0000313" key="2">
    <source>
        <dbReference type="EMBL" id="OLP75616.1"/>
    </source>
</evidence>
<feature type="region of interest" description="Disordered" evidence="1">
    <location>
        <begin position="241"/>
        <end position="288"/>
    </location>
</feature>